<sequence length="79" mass="8155">MRAALLMLALATPALAGEPVRPAELPPKAYAGQQYVDSKGCIFIRAGGAGQVLWLPRVTRQGQPLCGNPPSGKTGPGKS</sequence>
<evidence type="ECO:0008006" key="4">
    <source>
        <dbReference type="Google" id="ProtNLM"/>
    </source>
</evidence>
<proteinExistence type="predicted"/>
<feature type="chain" id="PRO_5045652051" description="SPOR domain-containing protein" evidence="1">
    <location>
        <begin position="17"/>
        <end position="79"/>
    </location>
</feature>
<comment type="caution">
    <text evidence="2">The sequence shown here is derived from an EMBL/GenBank/DDBJ whole genome shotgun (WGS) entry which is preliminary data.</text>
</comment>
<name>A0ABV7DW23_9RHOB</name>
<evidence type="ECO:0000313" key="3">
    <source>
        <dbReference type="Proteomes" id="UP001595445"/>
    </source>
</evidence>
<reference evidence="3" key="1">
    <citation type="journal article" date="2019" name="Int. J. Syst. Evol. Microbiol.">
        <title>The Global Catalogue of Microorganisms (GCM) 10K type strain sequencing project: providing services to taxonomists for standard genome sequencing and annotation.</title>
        <authorList>
            <consortium name="The Broad Institute Genomics Platform"/>
            <consortium name="The Broad Institute Genome Sequencing Center for Infectious Disease"/>
            <person name="Wu L."/>
            <person name="Ma J."/>
        </authorList>
    </citation>
    <scope>NUCLEOTIDE SEQUENCE [LARGE SCALE GENOMIC DNA]</scope>
    <source>
        <strain evidence="3">KCTC 62102</strain>
    </source>
</reference>
<evidence type="ECO:0000313" key="2">
    <source>
        <dbReference type="EMBL" id="MFC3086561.1"/>
    </source>
</evidence>
<keyword evidence="3" id="KW-1185">Reference proteome</keyword>
<dbReference type="Proteomes" id="UP001595445">
    <property type="component" value="Unassembled WGS sequence"/>
</dbReference>
<keyword evidence="1" id="KW-0732">Signal</keyword>
<gene>
    <name evidence="2" type="ORF">ACFOD6_10940</name>
</gene>
<dbReference type="RefSeq" id="WP_197645014.1">
    <property type="nucleotide sequence ID" value="NZ_JAEACP010000013.1"/>
</dbReference>
<dbReference type="EMBL" id="JBHRSM010000018">
    <property type="protein sequence ID" value="MFC3086561.1"/>
    <property type="molecule type" value="Genomic_DNA"/>
</dbReference>
<evidence type="ECO:0000256" key="1">
    <source>
        <dbReference type="SAM" id="SignalP"/>
    </source>
</evidence>
<feature type="signal peptide" evidence="1">
    <location>
        <begin position="1"/>
        <end position="16"/>
    </location>
</feature>
<organism evidence="2 3">
    <name type="scientific">Tabrizicola soli</name>
    <dbReference type="NCBI Taxonomy" id="2185115"/>
    <lineage>
        <taxon>Bacteria</taxon>
        <taxon>Pseudomonadati</taxon>
        <taxon>Pseudomonadota</taxon>
        <taxon>Alphaproteobacteria</taxon>
        <taxon>Rhodobacterales</taxon>
        <taxon>Paracoccaceae</taxon>
        <taxon>Tabrizicola</taxon>
    </lineage>
</organism>
<accession>A0ABV7DW23</accession>
<protein>
    <recommendedName>
        <fullName evidence="4">SPOR domain-containing protein</fullName>
    </recommendedName>
</protein>